<proteinExistence type="predicted"/>
<evidence type="ECO:0000259" key="1">
    <source>
        <dbReference type="Pfam" id="PF26136"/>
    </source>
</evidence>
<feature type="domain" description="SCO6045-like C-terminal" evidence="1">
    <location>
        <begin position="8"/>
        <end position="93"/>
    </location>
</feature>
<dbReference type="EMBL" id="BIFH01000024">
    <property type="protein sequence ID" value="GCD97408.1"/>
    <property type="molecule type" value="Genomic_DNA"/>
</dbReference>
<accession>A0A401YS13</accession>
<dbReference type="InterPro" id="IPR058711">
    <property type="entry name" value="SCO6045-like_C"/>
</dbReference>
<dbReference type="Proteomes" id="UP000286931">
    <property type="component" value="Unassembled WGS sequence"/>
</dbReference>
<protein>
    <recommendedName>
        <fullName evidence="1">SCO6045-like C-terminal domain-containing protein</fullName>
    </recommendedName>
</protein>
<evidence type="ECO:0000313" key="2">
    <source>
        <dbReference type="EMBL" id="GCD97408.1"/>
    </source>
</evidence>
<name>A0A401YS13_9ACTN</name>
<keyword evidence="3" id="KW-1185">Reference proteome</keyword>
<evidence type="ECO:0000313" key="3">
    <source>
        <dbReference type="Proteomes" id="UP000286931"/>
    </source>
</evidence>
<organism evidence="2 3">
    <name type="scientific">Embleya hyalina</name>
    <dbReference type="NCBI Taxonomy" id="516124"/>
    <lineage>
        <taxon>Bacteria</taxon>
        <taxon>Bacillati</taxon>
        <taxon>Actinomycetota</taxon>
        <taxon>Actinomycetes</taxon>
        <taxon>Kitasatosporales</taxon>
        <taxon>Streptomycetaceae</taxon>
        <taxon>Embleya</taxon>
    </lineage>
</organism>
<sequence length="131" mass="14346">MSARERLAARQTALLTALVAGGPTPPGFDPDRIRVQARALAAKRRDSALRALPELATTLGPRWPGEFMTWALVHPKPAEGGTRADVHAFAAHLWERDALPKALAEVFVERKPSRWARLRTRFASRAPAGHG</sequence>
<reference evidence="2 3" key="1">
    <citation type="submission" date="2018-12" db="EMBL/GenBank/DDBJ databases">
        <title>Draft genome sequence of Embleya hyalina NBRC 13850T.</title>
        <authorList>
            <person name="Komaki H."/>
            <person name="Hosoyama A."/>
            <person name="Kimura A."/>
            <person name="Ichikawa N."/>
            <person name="Tamura T."/>
        </authorList>
    </citation>
    <scope>NUCLEOTIDE SEQUENCE [LARGE SCALE GENOMIC DNA]</scope>
    <source>
        <strain evidence="2 3">NBRC 13850</strain>
    </source>
</reference>
<gene>
    <name evidence="2" type="ORF">EHYA_05100</name>
</gene>
<comment type="caution">
    <text evidence="2">The sequence shown here is derived from an EMBL/GenBank/DDBJ whole genome shotgun (WGS) entry which is preliminary data.</text>
</comment>
<dbReference type="Pfam" id="PF26136">
    <property type="entry name" value="SCO6045_C"/>
    <property type="match status" value="1"/>
</dbReference>
<dbReference type="AlphaFoldDB" id="A0A401YS13"/>